<protein>
    <submittedName>
        <fullName evidence="1">Uncharacterized protein</fullName>
    </submittedName>
</protein>
<evidence type="ECO:0000313" key="2">
    <source>
        <dbReference type="Proteomes" id="UP000004980"/>
    </source>
</evidence>
<sequence length="46" mass="5350">MRRGKIIAMRDTQATVLEQGTKRTWKLPCLAMQGYTEVERRTEQAP</sequence>
<proteinExistence type="predicted"/>
<organism evidence="1 2">
    <name type="scientific">Paraburkholderia hospita</name>
    <dbReference type="NCBI Taxonomy" id="169430"/>
    <lineage>
        <taxon>Bacteria</taxon>
        <taxon>Pseudomonadati</taxon>
        <taxon>Pseudomonadota</taxon>
        <taxon>Betaproteobacteria</taxon>
        <taxon>Burkholderiales</taxon>
        <taxon>Burkholderiaceae</taxon>
        <taxon>Paraburkholderia</taxon>
    </lineage>
</organism>
<reference evidence="1 2" key="1">
    <citation type="journal article" date="2012" name="J. Bacteriol.">
        <title>Draft Genome Sequence of the Soil Bacterium Burkholderia terrae Strain BS001, Which Interacts with Fungal Surface Structures.</title>
        <authorList>
            <person name="Nazir R."/>
            <person name="Hansen M.A."/>
            <person name="Sorensen S."/>
            <person name="van Elsas J.D."/>
        </authorList>
    </citation>
    <scope>NUCLEOTIDE SEQUENCE [LARGE SCALE GENOMIC DNA]</scope>
    <source>
        <strain evidence="1 2">BS001</strain>
    </source>
</reference>
<name>A0ABN0FB20_9BURK</name>
<accession>A0ABN0FB20</accession>
<comment type="caution">
    <text evidence="1">The sequence shown here is derived from an EMBL/GenBank/DDBJ whole genome shotgun (WGS) entry which is preliminary data.</text>
</comment>
<keyword evidence="2" id="KW-1185">Reference proteome</keyword>
<dbReference type="EMBL" id="AKAU01000223">
    <property type="protein sequence ID" value="EIM95863.1"/>
    <property type="molecule type" value="Genomic_DNA"/>
</dbReference>
<dbReference type="Proteomes" id="UP000004980">
    <property type="component" value="Unassembled WGS sequence"/>
</dbReference>
<evidence type="ECO:0000313" key="1">
    <source>
        <dbReference type="EMBL" id="EIM95863.1"/>
    </source>
</evidence>
<gene>
    <name evidence="1" type="ORF">WQE_36927</name>
</gene>